<sequence length="77" mass="8312">MQAQNIQFKFVRNEAEVMRLDLGGGDVLVVRGDPDNASYEWVLIKEGDAVANSNGGYGWAAVAMRDGLAFYTGASVE</sequence>
<reference evidence="1" key="2">
    <citation type="submission" date="2015-07" db="EMBL/GenBank/DDBJ databases">
        <title>Plasmids, circular viruses and viroids from rat gut.</title>
        <authorList>
            <person name="Jorgensen T.J."/>
            <person name="Hansen M.A."/>
            <person name="Xu Z."/>
            <person name="Tabak M.A."/>
            <person name="Sorensen S.J."/>
            <person name="Hansen L.H."/>
        </authorList>
    </citation>
    <scope>NUCLEOTIDE SEQUENCE</scope>
    <source>
        <plasmid evidence="1">pRGRH0626</plasmid>
    </source>
</reference>
<evidence type="ECO:0000313" key="1">
    <source>
        <dbReference type="EMBL" id="CRY95440.1"/>
    </source>
</evidence>
<geneLocation type="plasmid" evidence="1">
    <name>pRGRH0626</name>
</geneLocation>
<dbReference type="EMBL" id="LN853253">
    <property type="protein sequence ID" value="CRY95440.1"/>
    <property type="molecule type" value="Genomic_DNA"/>
</dbReference>
<keyword evidence="1" id="KW-0614">Plasmid</keyword>
<protein>
    <submittedName>
        <fullName evidence="1">Uncharacterized protein</fullName>
    </submittedName>
</protein>
<accession>A0A0H5Q238</accession>
<proteinExistence type="predicted"/>
<name>A0A0H5Q238_9ZZZZ</name>
<dbReference type="AlphaFoldDB" id="A0A0H5Q238"/>
<reference evidence="1" key="1">
    <citation type="submission" date="2015-06" db="EMBL/GenBank/DDBJ databases">
        <authorList>
            <person name="Joergensen T."/>
        </authorList>
    </citation>
    <scope>NUCLEOTIDE SEQUENCE</scope>
    <source>
        <plasmid evidence="1">pRGRH0626</plasmid>
    </source>
</reference>
<organism evidence="1">
    <name type="scientific">uncultured prokaryote</name>
    <dbReference type="NCBI Taxonomy" id="198431"/>
    <lineage>
        <taxon>unclassified sequences</taxon>
        <taxon>environmental samples</taxon>
    </lineage>
</organism>